<gene>
    <name evidence="1" type="ORF">AB840_02970</name>
</gene>
<evidence type="ECO:0008006" key="3">
    <source>
        <dbReference type="Google" id="ProtNLM"/>
    </source>
</evidence>
<dbReference type="EMBL" id="LEKT01000006">
    <property type="protein sequence ID" value="KMO87367.1"/>
    <property type="molecule type" value="Genomic_DNA"/>
</dbReference>
<reference evidence="1 2" key="1">
    <citation type="submission" date="2015-06" db="EMBL/GenBank/DDBJ databases">
        <title>Draft genome sequence of beer spoilage bacterium Megasphaera cerevisiae type strain 20462.</title>
        <authorList>
            <person name="Kutumbaka K."/>
            <person name="Pasmowitz J."/>
            <person name="Mategko J."/>
            <person name="Reyes D."/>
            <person name="Friedrich A."/>
            <person name="Han S."/>
            <person name="Martens-Habbena W."/>
            <person name="Neal-McKinney J."/>
            <person name="Janagama H.K."/>
            <person name="Nadala C."/>
            <person name="Samadpour M."/>
        </authorList>
    </citation>
    <scope>NUCLEOTIDE SEQUENCE [LARGE SCALE GENOMIC DNA]</scope>
    <source>
        <strain evidence="1 2">DSM 20462</strain>
    </source>
</reference>
<dbReference type="Proteomes" id="UP000036503">
    <property type="component" value="Unassembled WGS sequence"/>
</dbReference>
<dbReference type="STRING" id="39029.BSR42_00570"/>
<organism evidence="1 2">
    <name type="scientific">Megasphaera cerevisiae DSM 20462</name>
    <dbReference type="NCBI Taxonomy" id="1122219"/>
    <lineage>
        <taxon>Bacteria</taxon>
        <taxon>Bacillati</taxon>
        <taxon>Bacillota</taxon>
        <taxon>Negativicutes</taxon>
        <taxon>Veillonellales</taxon>
        <taxon>Veillonellaceae</taxon>
        <taxon>Megasphaera</taxon>
    </lineage>
</organism>
<evidence type="ECO:0000313" key="1">
    <source>
        <dbReference type="EMBL" id="KMO87367.1"/>
    </source>
</evidence>
<dbReference type="Pfam" id="PF10722">
    <property type="entry name" value="YbjN"/>
    <property type="match status" value="1"/>
</dbReference>
<name>A0A0J6WZQ2_9FIRM</name>
<accession>A0A0J6WZQ2</accession>
<dbReference type="RefSeq" id="WP_048513348.1">
    <property type="nucleotide sequence ID" value="NZ_FUXD01000002.1"/>
</dbReference>
<dbReference type="InterPro" id="IPR019660">
    <property type="entry name" value="Put_sensory_transdc_reg_YbjN"/>
</dbReference>
<dbReference type="PATRIC" id="fig|1122219.3.peg.2470"/>
<protein>
    <recommendedName>
        <fullName evidence="3">Sensory transduction regulator</fullName>
    </recommendedName>
</protein>
<proteinExistence type="predicted"/>
<keyword evidence="2" id="KW-1185">Reference proteome</keyword>
<dbReference type="OrthoDB" id="1669180at2"/>
<dbReference type="AlphaFoldDB" id="A0A0J6WZQ2"/>
<dbReference type="InParanoid" id="A0A0J6WZQ2"/>
<sequence length="143" mass="16694">MNKKAENFKKFLDERTITDFSLDVPEEDQLHTAIFRSNITVNGTNIPTIFILDDSIYGMIRTFIAPKAQNEKNMETLFQLVNEYNMTYKSFKYFIDNDGSLLLDTCVILPNDDVDGDIIYALYRTISQHLEETYKDIMKVIWA</sequence>
<comment type="caution">
    <text evidence="1">The sequence shown here is derived from an EMBL/GenBank/DDBJ whole genome shotgun (WGS) entry which is preliminary data.</text>
</comment>
<evidence type="ECO:0000313" key="2">
    <source>
        <dbReference type="Proteomes" id="UP000036503"/>
    </source>
</evidence>